<keyword evidence="2" id="KW-1185">Reference proteome</keyword>
<gene>
    <name evidence="1" type="ORF">PACILC2_21990</name>
</gene>
<comment type="caution">
    <text evidence="1">The sequence shown here is derived from an EMBL/GenBank/DDBJ whole genome shotgun (WGS) entry which is preliminary data.</text>
</comment>
<dbReference type="RefSeq" id="WP_213528718.1">
    <property type="nucleotide sequence ID" value="NZ_BOVJ01000067.1"/>
</dbReference>
<sequence>MAKIIRFKTPQDDVVEALEYLLERARRGEMTGFVLAAKCPDGNIATSWANVDVGERNELTSHLQVDVMYAVVEANMDRLVERI</sequence>
<evidence type="ECO:0000313" key="2">
    <source>
        <dbReference type="Proteomes" id="UP000680304"/>
    </source>
</evidence>
<accession>A0ABQ4N6V1</accession>
<dbReference type="Proteomes" id="UP000680304">
    <property type="component" value="Unassembled WGS sequence"/>
</dbReference>
<reference evidence="1 2" key="1">
    <citation type="submission" date="2021-04" db="EMBL/GenBank/DDBJ databases">
        <title>Draft genome sequence of Paenibacillus cisolokensis, LC2-13A.</title>
        <authorList>
            <person name="Uke A."/>
            <person name="Chhe C."/>
            <person name="Baramee S."/>
            <person name="Kosugi A."/>
        </authorList>
    </citation>
    <scope>NUCLEOTIDE SEQUENCE [LARGE SCALE GENOMIC DNA]</scope>
    <source>
        <strain evidence="1 2">LC2-13A</strain>
    </source>
</reference>
<organism evidence="1 2">
    <name type="scientific">Paenibacillus cisolokensis</name>
    <dbReference type="NCBI Taxonomy" id="1658519"/>
    <lineage>
        <taxon>Bacteria</taxon>
        <taxon>Bacillati</taxon>
        <taxon>Bacillota</taxon>
        <taxon>Bacilli</taxon>
        <taxon>Bacillales</taxon>
        <taxon>Paenibacillaceae</taxon>
        <taxon>Paenibacillus</taxon>
    </lineage>
</organism>
<proteinExistence type="predicted"/>
<evidence type="ECO:0000313" key="1">
    <source>
        <dbReference type="EMBL" id="GIQ63631.1"/>
    </source>
</evidence>
<protein>
    <submittedName>
        <fullName evidence="1">Uncharacterized protein</fullName>
    </submittedName>
</protein>
<dbReference type="EMBL" id="BOVJ01000067">
    <property type="protein sequence ID" value="GIQ63631.1"/>
    <property type="molecule type" value="Genomic_DNA"/>
</dbReference>
<name>A0ABQ4N6V1_9BACL</name>